<keyword evidence="2" id="KW-0560">Oxidoreductase</keyword>
<dbReference type="GO" id="GO:0016702">
    <property type="term" value="F:oxidoreductase activity, acting on single donors with incorporation of molecular oxygen, incorporation of two atoms of oxygen"/>
    <property type="evidence" value="ECO:0007669"/>
    <property type="project" value="UniProtKB-ARBA"/>
</dbReference>
<feature type="domain" description="Extradiol ring-cleavage dioxygenase class III enzyme subunit B" evidence="1">
    <location>
        <begin position="8"/>
        <end position="274"/>
    </location>
</feature>
<proteinExistence type="predicted"/>
<sequence length="285" mass="31755">MAKIVAGIGSSHVPSIGRAYDQNKQADPAWQPLFDGYEPVKRWLEEEVKADVVILVYNDHGTEFFLDRYPTFALGVADSYQVADEGYGKRPLPDFPGDANFSEHLANSLVADEFDMTLCQEMALDHGFLTAMPLLWEPGENEWPVKVVPLLVNVIQHPLPTGQRCFKLGQALRRAVESYPEDLRVAIVGTGGLSHQLNGERFGLINEEWDKAWLQNIQDDPKALAQLSHKEVMTAAGAEGGEVIMWLVMRGAMTEQVKERHRFYYAPMTTGMAVLALENEGNTPA</sequence>
<dbReference type="NCBIfam" id="NF009903">
    <property type="entry name" value="PRK13366.1"/>
    <property type="match status" value="1"/>
</dbReference>
<dbReference type="InterPro" id="IPR004183">
    <property type="entry name" value="Xdiol_dOase_suB"/>
</dbReference>
<dbReference type="NCBIfam" id="NF009901">
    <property type="entry name" value="PRK13364.1"/>
    <property type="match status" value="1"/>
</dbReference>
<evidence type="ECO:0000259" key="1">
    <source>
        <dbReference type="Pfam" id="PF02900"/>
    </source>
</evidence>
<dbReference type="AlphaFoldDB" id="A0A1H6DK58"/>
<dbReference type="OrthoDB" id="8673673at2"/>
<dbReference type="EMBL" id="FNVQ01000007">
    <property type="protein sequence ID" value="SEG85690.1"/>
    <property type="molecule type" value="Genomic_DNA"/>
</dbReference>
<dbReference type="Pfam" id="PF02900">
    <property type="entry name" value="LigB"/>
    <property type="match status" value="1"/>
</dbReference>
<protein>
    <submittedName>
        <fullName evidence="2">Protocatechuate 4,5-dioxygenase beta subunit</fullName>
    </submittedName>
</protein>
<name>A0A1H6DK58_9GAMM</name>
<dbReference type="SUPFAM" id="SSF53213">
    <property type="entry name" value="LigB-like"/>
    <property type="match status" value="1"/>
</dbReference>
<keyword evidence="3" id="KW-1185">Reference proteome</keyword>
<gene>
    <name evidence="2" type="ORF">SAMN05444390_10725</name>
</gene>
<organism evidence="2 3">
    <name type="scientific">Marinobacterium lutimaris</name>
    <dbReference type="NCBI Taxonomy" id="568106"/>
    <lineage>
        <taxon>Bacteria</taxon>
        <taxon>Pseudomonadati</taxon>
        <taxon>Pseudomonadota</taxon>
        <taxon>Gammaproteobacteria</taxon>
        <taxon>Oceanospirillales</taxon>
        <taxon>Oceanospirillaceae</taxon>
        <taxon>Marinobacterium</taxon>
    </lineage>
</organism>
<dbReference type="NCBIfam" id="NF009902">
    <property type="entry name" value="PRK13365.1"/>
    <property type="match status" value="1"/>
</dbReference>
<dbReference type="GO" id="GO:0008198">
    <property type="term" value="F:ferrous iron binding"/>
    <property type="evidence" value="ECO:0007669"/>
    <property type="project" value="InterPro"/>
</dbReference>
<dbReference type="RefSeq" id="WP_104005495.1">
    <property type="nucleotide sequence ID" value="NZ_FNVQ01000007.1"/>
</dbReference>
<accession>A0A1H6DK58</accession>
<evidence type="ECO:0000313" key="2">
    <source>
        <dbReference type="EMBL" id="SEG85690.1"/>
    </source>
</evidence>
<reference evidence="2 3" key="1">
    <citation type="submission" date="2016-10" db="EMBL/GenBank/DDBJ databases">
        <authorList>
            <person name="de Groot N.N."/>
        </authorList>
    </citation>
    <scope>NUCLEOTIDE SEQUENCE [LARGE SCALE GENOMIC DNA]</scope>
    <source>
        <strain evidence="2 3">DSM 22012</strain>
    </source>
</reference>
<keyword evidence="2" id="KW-0223">Dioxygenase</keyword>
<evidence type="ECO:0000313" key="3">
    <source>
        <dbReference type="Proteomes" id="UP000236745"/>
    </source>
</evidence>
<dbReference type="Proteomes" id="UP000236745">
    <property type="component" value="Unassembled WGS sequence"/>
</dbReference>
<dbReference type="Gene3D" id="3.40.830.10">
    <property type="entry name" value="LigB-like"/>
    <property type="match status" value="1"/>
</dbReference>